<evidence type="ECO:0000313" key="2">
    <source>
        <dbReference type="Proteomes" id="UP000243077"/>
    </source>
</evidence>
<organism evidence="1 2">
    <name type="scientific">Pontimonas salivibrio</name>
    <dbReference type="NCBI Taxonomy" id="1159327"/>
    <lineage>
        <taxon>Bacteria</taxon>
        <taxon>Bacillati</taxon>
        <taxon>Actinomycetota</taxon>
        <taxon>Actinomycetes</taxon>
        <taxon>Micrococcales</taxon>
        <taxon>Microbacteriaceae</taxon>
        <taxon>Pontimonas</taxon>
    </lineage>
</organism>
<keyword evidence="2" id="KW-1185">Reference proteome</keyword>
<gene>
    <name evidence="1" type="ORF">C3B54_11944</name>
</gene>
<proteinExistence type="predicted"/>
<dbReference type="Pfam" id="PF11452">
    <property type="entry name" value="DUF3000"/>
    <property type="match status" value="1"/>
</dbReference>
<protein>
    <submittedName>
        <fullName evidence="1">DUF3000-like protein</fullName>
    </submittedName>
</protein>
<dbReference type="InterPro" id="IPR021555">
    <property type="entry name" value="DUF3000"/>
</dbReference>
<dbReference type="EMBL" id="CP026923">
    <property type="protein sequence ID" value="AVG23915.1"/>
    <property type="molecule type" value="Genomic_DNA"/>
</dbReference>
<dbReference type="OrthoDB" id="3210980at2"/>
<evidence type="ECO:0000313" key="1">
    <source>
        <dbReference type="EMBL" id="AVG23915.1"/>
    </source>
</evidence>
<name>A0A2L2BQG1_9MICO</name>
<dbReference type="RefSeq" id="WP_104913462.1">
    <property type="nucleotide sequence ID" value="NZ_CP026923.1"/>
</dbReference>
<reference evidence="1 2" key="1">
    <citation type="submission" date="2018-02" db="EMBL/GenBank/DDBJ databases">
        <title>Complete genome of the streamlined marine actinobacterium Pontimonas salivibrio CL-TW6 adapted to coastal planktonic lifestype.</title>
        <authorList>
            <person name="Cho B.C."/>
            <person name="Hardies S.C."/>
            <person name="Jang G.I."/>
            <person name="Hwang C.Y."/>
        </authorList>
    </citation>
    <scope>NUCLEOTIDE SEQUENCE [LARGE SCALE GENOMIC DNA]</scope>
    <source>
        <strain evidence="1 2">CL-TW6</strain>
    </source>
</reference>
<dbReference type="KEGG" id="psai:C3B54_11944"/>
<accession>A0A2L2BQG1</accession>
<dbReference type="Proteomes" id="UP000243077">
    <property type="component" value="Chromosome"/>
</dbReference>
<sequence length="193" mass="20735">MSAAPQNDFPPEFEGALSTVAEVEFRDDIHVTDIPAPEGIAPYAKAWSATIDPRSSDGDHGTARLVILYDPSAPDSWSGPFRAVCFAKAPLDQSMGEDPFLPKVAWSWLMDALEQRGAVFSRAAGTASTIISTGFGELESDQVGTEIEMRVSWSPDGDRLGSHVEAWAEFVGMLAGLPPQVEGVTALHPGRHR</sequence>
<dbReference type="AlphaFoldDB" id="A0A2L2BQG1"/>